<dbReference type="InterPro" id="IPR015422">
    <property type="entry name" value="PyrdxlP-dep_Trfase_small"/>
</dbReference>
<dbReference type="PROSITE" id="PS00600">
    <property type="entry name" value="AA_TRANSFER_CLASS_3"/>
    <property type="match status" value="1"/>
</dbReference>
<evidence type="ECO:0000313" key="5">
    <source>
        <dbReference type="EMBL" id="TKD01355.1"/>
    </source>
</evidence>
<evidence type="ECO:0000256" key="1">
    <source>
        <dbReference type="ARBA" id="ARBA00001933"/>
    </source>
</evidence>
<evidence type="ECO:0000256" key="3">
    <source>
        <dbReference type="ARBA" id="ARBA00022898"/>
    </source>
</evidence>
<protein>
    <submittedName>
        <fullName evidence="5">Aspartate aminotransferase family protein</fullName>
    </submittedName>
</protein>
<dbReference type="Gene3D" id="3.90.1150.10">
    <property type="entry name" value="Aspartate Aminotransferase, domain 1"/>
    <property type="match status" value="1"/>
</dbReference>
<dbReference type="AlphaFoldDB" id="A0A4U1J2P3"/>
<evidence type="ECO:0000256" key="4">
    <source>
        <dbReference type="RuleBase" id="RU003560"/>
    </source>
</evidence>
<dbReference type="InterPro" id="IPR049704">
    <property type="entry name" value="Aminotrans_3_PPA_site"/>
</dbReference>
<dbReference type="GO" id="GO:0042802">
    <property type="term" value="F:identical protein binding"/>
    <property type="evidence" value="ECO:0007669"/>
    <property type="project" value="TreeGrafter"/>
</dbReference>
<dbReference type="Pfam" id="PF00202">
    <property type="entry name" value="Aminotran_3"/>
    <property type="match status" value="1"/>
</dbReference>
<dbReference type="OrthoDB" id="9801052at2"/>
<evidence type="ECO:0000256" key="2">
    <source>
        <dbReference type="ARBA" id="ARBA00022576"/>
    </source>
</evidence>
<dbReference type="InterPro" id="IPR015421">
    <property type="entry name" value="PyrdxlP-dep_Trfase_major"/>
</dbReference>
<keyword evidence="3 4" id="KW-0663">Pyridoxal phosphate</keyword>
<dbReference type="InterPro" id="IPR050103">
    <property type="entry name" value="Class-III_PLP-dep_AT"/>
</dbReference>
<organism evidence="5 6">
    <name type="scientific">Polyangium fumosum</name>
    <dbReference type="NCBI Taxonomy" id="889272"/>
    <lineage>
        <taxon>Bacteria</taxon>
        <taxon>Pseudomonadati</taxon>
        <taxon>Myxococcota</taxon>
        <taxon>Polyangia</taxon>
        <taxon>Polyangiales</taxon>
        <taxon>Polyangiaceae</taxon>
        <taxon>Polyangium</taxon>
    </lineage>
</organism>
<dbReference type="GO" id="GO:0008483">
    <property type="term" value="F:transaminase activity"/>
    <property type="evidence" value="ECO:0007669"/>
    <property type="project" value="UniProtKB-KW"/>
</dbReference>
<dbReference type="InterPro" id="IPR015424">
    <property type="entry name" value="PyrdxlP-dep_Trfase"/>
</dbReference>
<keyword evidence="2 5" id="KW-0032">Aminotransferase</keyword>
<proteinExistence type="inferred from homology"/>
<comment type="caution">
    <text evidence="5">The sequence shown here is derived from an EMBL/GenBank/DDBJ whole genome shotgun (WGS) entry which is preliminary data.</text>
</comment>
<dbReference type="GO" id="GO:0030170">
    <property type="term" value="F:pyridoxal phosphate binding"/>
    <property type="evidence" value="ECO:0007669"/>
    <property type="project" value="InterPro"/>
</dbReference>
<dbReference type="Proteomes" id="UP000309215">
    <property type="component" value="Unassembled WGS sequence"/>
</dbReference>
<gene>
    <name evidence="5" type="ORF">E8A74_31420</name>
</gene>
<dbReference type="Gene3D" id="3.40.640.10">
    <property type="entry name" value="Type I PLP-dependent aspartate aminotransferase-like (Major domain)"/>
    <property type="match status" value="1"/>
</dbReference>
<dbReference type="SUPFAM" id="SSF53383">
    <property type="entry name" value="PLP-dependent transferases"/>
    <property type="match status" value="1"/>
</dbReference>
<dbReference type="CDD" id="cd00610">
    <property type="entry name" value="OAT_like"/>
    <property type="match status" value="1"/>
</dbReference>
<evidence type="ECO:0000313" key="6">
    <source>
        <dbReference type="Proteomes" id="UP000309215"/>
    </source>
</evidence>
<accession>A0A4U1J2P3</accession>
<dbReference type="PANTHER" id="PTHR11986">
    <property type="entry name" value="AMINOTRANSFERASE CLASS III"/>
    <property type="match status" value="1"/>
</dbReference>
<dbReference type="InterPro" id="IPR005814">
    <property type="entry name" value="Aminotrans_3"/>
</dbReference>
<comment type="similarity">
    <text evidence="4">Belongs to the class-III pyridoxal-phosphate-dependent aminotransferase family.</text>
</comment>
<keyword evidence="5" id="KW-0808">Transferase</keyword>
<name>A0A4U1J2P3_9BACT</name>
<dbReference type="FunFam" id="3.40.640.10:FF:000004">
    <property type="entry name" value="Acetylornithine aminotransferase"/>
    <property type="match status" value="1"/>
</dbReference>
<comment type="cofactor">
    <cofactor evidence="1">
        <name>pyridoxal 5'-phosphate</name>
        <dbReference type="ChEBI" id="CHEBI:597326"/>
    </cofactor>
</comment>
<sequence length="435" mass="46953">MTPMDHAEILRKGIEDFRRFVNPLVAARVVMTGEPHRMAGTRDGKLVEEGGQLIEDLHGTQSLGHRVAAVADAVRDWLATDAPSWYPSRVNPYAGRLGRALFERTGYDNAFFGMSGSDAVEAAMKLARAATGRPRVLSLLGAYHGTTMGSCALMNPGMFRDPFAPHLPDVAPVPREDVDALARALASEDVAAIIVEPIQLEGGVFPLSERYIAALCELTEAHGTLLVADEVQTGLGRLGRFLGTSTWPRRPDVIVLAKALGGGLLPCSAMLTRKEIFLRAYGKDMATAEAHNVTFGGNAMSCVAALAMLDLLSPEVLAVAKARGDHFQEALGRGLAGSPLVVEVRGAGLIAGVELTATDHPWLSFEHFGMEELHGHSPIGLLVCHRMYKRGYYCFVCGHRWNTLRLQPRLDISEAEIDAFVAALRAEIDSIAELV</sequence>
<dbReference type="PANTHER" id="PTHR11986:SF121">
    <property type="entry name" value="BLR3010 PROTEIN"/>
    <property type="match status" value="1"/>
</dbReference>
<dbReference type="EMBL" id="SSMQ01000040">
    <property type="protein sequence ID" value="TKD01355.1"/>
    <property type="molecule type" value="Genomic_DNA"/>
</dbReference>
<keyword evidence="6" id="KW-1185">Reference proteome</keyword>
<reference evidence="5 6" key="1">
    <citation type="submission" date="2019-04" db="EMBL/GenBank/DDBJ databases">
        <authorList>
            <person name="Li Y."/>
            <person name="Wang J."/>
        </authorList>
    </citation>
    <scope>NUCLEOTIDE SEQUENCE [LARGE SCALE GENOMIC DNA]</scope>
    <source>
        <strain evidence="5 6">DSM 14668</strain>
    </source>
</reference>